<feature type="domain" description="DOD-type homing endonuclease" evidence="11">
    <location>
        <begin position="810"/>
        <end position="950"/>
    </location>
</feature>
<dbReference type="Pfam" id="PF07733">
    <property type="entry name" value="DNA_pol3_alpha"/>
    <property type="match status" value="1"/>
</dbReference>
<dbReference type="InterPro" id="IPR006141">
    <property type="entry name" value="Intein_N"/>
</dbReference>
<dbReference type="InterPro" id="IPR003141">
    <property type="entry name" value="Pol/His_phosphatase_N"/>
</dbReference>
<evidence type="ECO:0000256" key="3">
    <source>
        <dbReference type="ARBA" id="ARBA00019114"/>
    </source>
</evidence>
<dbReference type="GO" id="GO:0006260">
    <property type="term" value="P:DNA replication"/>
    <property type="evidence" value="ECO:0007669"/>
    <property type="project" value="UniProtKB-KW"/>
</dbReference>
<sequence>MSGDFVHLHLHTHYSLLDGAIKIPELAQKAVEYGYKAVGMTDHGNIFGAVQFYQEMKKVGIKPIIGMEAYFTSNRFEKKGKGSEDILSDKNYHLILHAKDKTGFKNLMKLSSLAYTEGFYYKPRIDWELLERYHEGLICQTACLKGFIPHLLSQGKFDEAYQQAKRLKDIFGDDLYFEIQINGLPEQEVANKGIIELARKLGVKIVATNDSHYLNPEDQKAHDVIKALQMKKTVAELKKEGKVFQVTGLHFTKPEEMYRKFKGYEEALRNTVEIAEKCNVEIETADTRGYLFPKYQIPGLDREATEEEKVEYFEKLSWEGLERRLSEKKDLPKSKIEEYRERLRYEIDVIKQMGFPEYFLIVQDFINYAKKNGIPVGPARGSAAGSLVAYTLGITDVDPLQHGLIFERFLNPDRISMPDIDVDFCMENRGKVIEYVKEKYGEQSVAQIITYNFMKSKMVIRDVARALGFSYSEADRIAKMILPGPVQGSTLTIDENLEANPEFRKLYETDEKVRELIDLARKLEGLARHTGIHAAGVVIAPGPLDEFVPVYVDKDGTKATQFDMNTLETLGLVKMDFLGLKTLTELNYMKNLIKERHGIDINFHKLPIDDQNVYRLLQSGKTTGVFQLESKGMQDLLVRLKPDKFDEIIAILALFRPGPLMSGMVDDFIDRKHGRKPVEYPFEEVKEILEETYGLCLTGDTLITMADGSRKTIKEIVENDLIDEEILTLDLSDNGLKKGKITHCFDNGIKDVYKITLQNGLEIKATADHKFLTPFGWKTVRELQAEKDLLAVPVNVDVEGEESDEDKLRVLAYLLADGYLAKSSISFVNKDKTLIEAFKVSVERAFDNVSFKEFLRARDVWNIYIVSKERNRYHSNPLINWFKELGLFHKKSEEKFIPEFVFKLNKESISKFLAYYWDCDGYIGEKLAHIKTISKDLAYGLYYLLLRLGIKANIYKSYYDDKTSYQVTVYDLKNFKKYILPHMISQKARNLTREVSDNSFYLKDIALEKVKAFCEENGISQREFSRLTGIQRNNFFNGKQQFIKSSVIEKIAPVIEDEELLKLMDGDIGFVPIREIEYAGKEHVYDIEVEGTHNFIANNIISHNCIYQEQIMFMANILSGFTMAEADTLRKAIGKKKADVMAKMKDRFISGAVERGFDKVKIEKLWDDIEKFASYSFNKSHSTAYAYLTYWTAYIKTYYPEEFFAVKLSIENNDNKFLNLLLDMEDFGIKLLPPDINRSRSNFSIEDKGKIRFGLSRIKNVGEQSAKLIVEERERNGDYKDIFDIAERMDSKALNKRVLEALIKAGAFDFSGVDRGVMLASVDRALSAGQKAREKKASGQNSLFGLMPQIEDGNGFAYENAEPISEKEKLNFEKEVLGFYISGHPLNAYKKELQGYVIKINSLAERKTGDKVRIAGVISDIKKKKTRSGSTMAILTVQDETGILDVRVFTEKMEDTSFLEEDRIVIIEGTVEISEEQERISMNALSVEPIENINKQVRTVKFRLPKEKALNGVALKIREICEKYRGDKEVIIEVFEEGKFFCEIAVHSDYYVDINDSFKQEISNVLSPDEYFFE</sequence>
<comment type="subcellular location">
    <subcellularLocation>
        <location evidence="1">Cytoplasm</location>
    </subcellularLocation>
</comment>
<keyword evidence="7" id="KW-0068">Autocatalytic cleavage</keyword>
<dbReference type="Pfam" id="PF02811">
    <property type="entry name" value="PHP"/>
    <property type="match status" value="1"/>
</dbReference>
<dbReference type="SUPFAM" id="SSF89550">
    <property type="entry name" value="PHP domain-like"/>
    <property type="match status" value="1"/>
</dbReference>
<evidence type="ECO:0000256" key="8">
    <source>
        <dbReference type="ARBA" id="ARBA00022932"/>
    </source>
</evidence>
<evidence type="ECO:0000256" key="2">
    <source>
        <dbReference type="ARBA" id="ARBA00012417"/>
    </source>
</evidence>
<dbReference type="InterPro" id="IPR004860">
    <property type="entry name" value="LAGLIDADG_dom"/>
</dbReference>
<dbReference type="InterPro" id="IPR011708">
    <property type="entry name" value="DNA_pol3_alpha_NTPase_dom"/>
</dbReference>
<proteinExistence type="predicted"/>
<dbReference type="PANTHER" id="PTHR32294">
    <property type="entry name" value="DNA POLYMERASE III SUBUNIT ALPHA"/>
    <property type="match status" value="1"/>
</dbReference>
<keyword evidence="6" id="KW-0235">DNA replication</keyword>
<dbReference type="NCBIfam" id="TIGR01443">
    <property type="entry name" value="intein_Cterm"/>
    <property type="match status" value="1"/>
</dbReference>
<dbReference type="Gene3D" id="1.10.150.870">
    <property type="match status" value="1"/>
</dbReference>
<dbReference type="InterPro" id="IPR036844">
    <property type="entry name" value="Hint_dom_sf"/>
</dbReference>
<gene>
    <name evidence="12" type="ordered locus">PERMA_0903</name>
</gene>
<dbReference type="NCBIfam" id="TIGR00594">
    <property type="entry name" value="polc"/>
    <property type="match status" value="1"/>
</dbReference>
<keyword evidence="9" id="KW-0651">Protein splicing</keyword>
<dbReference type="InterPro" id="IPR012340">
    <property type="entry name" value="NA-bd_OB-fold"/>
</dbReference>
<evidence type="ECO:0000256" key="7">
    <source>
        <dbReference type="ARBA" id="ARBA00022813"/>
    </source>
</evidence>
<dbReference type="KEGG" id="pmx:PERMA_0903"/>
<dbReference type="GO" id="GO:0003676">
    <property type="term" value="F:nucleic acid binding"/>
    <property type="evidence" value="ECO:0007669"/>
    <property type="project" value="InterPro"/>
</dbReference>
<dbReference type="InterPro" id="IPR004013">
    <property type="entry name" value="PHP_dom"/>
</dbReference>
<dbReference type="PROSITE" id="PS50817">
    <property type="entry name" value="INTEIN_N_TER"/>
    <property type="match status" value="1"/>
</dbReference>
<organism evidence="12 13">
    <name type="scientific">Persephonella marina (strain DSM 14350 / EX-H1)</name>
    <dbReference type="NCBI Taxonomy" id="123214"/>
    <lineage>
        <taxon>Bacteria</taxon>
        <taxon>Pseudomonadati</taxon>
        <taxon>Aquificota</taxon>
        <taxon>Aquificia</taxon>
        <taxon>Aquificales</taxon>
        <taxon>Hydrogenothermaceae</taxon>
        <taxon>Persephonella</taxon>
    </lineage>
</organism>
<dbReference type="GO" id="GO:0016539">
    <property type="term" value="P:intein-mediated protein splicing"/>
    <property type="evidence" value="ECO:0007669"/>
    <property type="project" value="InterPro"/>
</dbReference>
<dbReference type="InterPro" id="IPR004042">
    <property type="entry name" value="Intein_endonuc_central"/>
</dbReference>
<name>C0QPU4_PERMH</name>
<dbReference type="PROSITE" id="PS50818">
    <property type="entry name" value="INTEIN_C_TER"/>
    <property type="match status" value="1"/>
</dbReference>
<dbReference type="GO" id="GO:0004519">
    <property type="term" value="F:endonuclease activity"/>
    <property type="evidence" value="ECO:0007669"/>
    <property type="project" value="InterPro"/>
</dbReference>
<keyword evidence="5 12" id="KW-0548">Nucleotidyltransferase</keyword>
<dbReference type="PRINTS" id="PR00379">
    <property type="entry name" value="INTEIN"/>
</dbReference>
<dbReference type="SMART" id="SM00306">
    <property type="entry name" value="HintN"/>
    <property type="match status" value="1"/>
</dbReference>
<accession>C0QPU4</accession>
<dbReference type="InterPro" id="IPR006142">
    <property type="entry name" value="INTEIN"/>
</dbReference>
<dbReference type="GO" id="GO:0005737">
    <property type="term" value="C:cytoplasm"/>
    <property type="evidence" value="ECO:0007669"/>
    <property type="project" value="UniProtKB-SubCell"/>
</dbReference>
<evidence type="ECO:0000313" key="13">
    <source>
        <dbReference type="Proteomes" id="UP000001366"/>
    </source>
</evidence>
<evidence type="ECO:0000313" key="12">
    <source>
        <dbReference type="EMBL" id="ACO03499.1"/>
    </source>
</evidence>
<dbReference type="Gene3D" id="2.170.16.10">
    <property type="entry name" value="Hedgehog/Intein (Hint) domain"/>
    <property type="match status" value="2"/>
</dbReference>
<dbReference type="PANTHER" id="PTHR32294:SF0">
    <property type="entry name" value="DNA POLYMERASE III SUBUNIT ALPHA"/>
    <property type="match status" value="1"/>
</dbReference>
<dbReference type="PaxDb" id="123214-PERMA_0903"/>
<dbReference type="Gene3D" id="3.20.20.140">
    <property type="entry name" value="Metal-dependent hydrolases"/>
    <property type="match status" value="1"/>
</dbReference>
<protein>
    <recommendedName>
        <fullName evidence="3">DNA polymerase III subunit alpha</fullName>
        <ecNumber evidence="2">2.7.7.7</ecNumber>
    </recommendedName>
</protein>
<dbReference type="InterPro" id="IPR001387">
    <property type="entry name" value="Cro/C1-type_HTH"/>
</dbReference>
<evidence type="ECO:0000259" key="11">
    <source>
        <dbReference type="PROSITE" id="PS50819"/>
    </source>
</evidence>
<dbReference type="CDD" id="cd00081">
    <property type="entry name" value="Hint"/>
    <property type="match status" value="2"/>
</dbReference>
<dbReference type="EC" id="2.7.7.7" evidence="2"/>
<reference evidence="12 13" key="1">
    <citation type="journal article" date="2009" name="J. Bacteriol.">
        <title>Complete and draft genome sequences of six members of the Aquificales.</title>
        <authorList>
            <person name="Reysenbach A.L."/>
            <person name="Hamamura N."/>
            <person name="Podar M."/>
            <person name="Griffiths E."/>
            <person name="Ferreira S."/>
            <person name="Hochstein R."/>
            <person name="Heidelberg J."/>
            <person name="Johnson J."/>
            <person name="Mead D."/>
            <person name="Pohorille A."/>
            <person name="Sarmiento M."/>
            <person name="Schweighofer K."/>
            <person name="Seshadri R."/>
            <person name="Voytek M.A."/>
        </authorList>
    </citation>
    <scope>NUCLEOTIDE SEQUENCE [LARGE SCALE GENOMIC DNA]</scope>
    <source>
        <strain evidence="13">DSM 14350 / EX-H1</strain>
    </source>
</reference>
<dbReference type="Pfam" id="PF17657">
    <property type="entry name" value="DNA_pol3_finger"/>
    <property type="match status" value="2"/>
</dbReference>
<dbReference type="InterPro" id="IPR003586">
    <property type="entry name" value="Hint_dom_C"/>
</dbReference>
<dbReference type="CDD" id="cd00093">
    <property type="entry name" value="HTH_XRE"/>
    <property type="match status" value="1"/>
</dbReference>
<dbReference type="GO" id="GO:0008408">
    <property type="term" value="F:3'-5' exonuclease activity"/>
    <property type="evidence" value="ECO:0007669"/>
    <property type="project" value="InterPro"/>
</dbReference>
<dbReference type="SMART" id="SM00481">
    <property type="entry name" value="POLIIIAc"/>
    <property type="match status" value="1"/>
</dbReference>
<dbReference type="InterPro" id="IPR041931">
    <property type="entry name" value="DNA_pol3_alpha_thumb_dom"/>
</dbReference>
<dbReference type="Pfam" id="PF14528">
    <property type="entry name" value="LAGLIDADG_3"/>
    <property type="match status" value="1"/>
</dbReference>
<dbReference type="NCBIfam" id="TIGR01445">
    <property type="entry name" value="intein_Nterm"/>
    <property type="match status" value="1"/>
</dbReference>
<dbReference type="InterPro" id="IPR004365">
    <property type="entry name" value="NA-bd_OB_tRNA"/>
</dbReference>
<dbReference type="InterPro" id="IPR003587">
    <property type="entry name" value="Hint_dom_N"/>
</dbReference>
<dbReference type="eggNOG" id="COG0587">
    <property type="taxonomic scope" value="Bacteria"/>
</dbReference>
<evidence type="ECO:0000256" key="10">
    <source>
        <dbReference type="ARBA" id="ARBA00049244"/>
    </source>
</evidence>
<dbReference type="STRING" id="123214.PERMA_0903"/>
<evidence type="ECO:0000256" key="5">
    <source>
        <dbReference type="ARBA" id="ARBA00022695"/>
    </source>
</evidence>
<dbReference type="CDD" id="cd04485">
    <property type="entry name" value="DnaE_OBF"/>
    <property type="match status" value="1"/>
</dbReference>
<dbReference type="InterPro" id="IPR004805">
    <property type="entry name" value="DnaE2/DnaE/PolC"/>
</dbReference>
<dbReference type="Gene3D" id="1.10.10.1600">
    <property type="entry name" value="Bacterial DNA polymerase III alpha subunit, thumb domain"/>
    <property type="match status" value="1"/>
</dbReference>
<evidence type="ECO:0000256" key="6">
    <source>
        <dbReference type="ARBA" id="ARBA00022705"/>
    </source>
</evidence>
<dbReference type="SMART" id="SM00305">
    <property type="entry name" value="HintC"/>
    <property type="match status" value="1"/>
</dbReference>
<dbReference type="Pfam" id="PF14579">
    <property type="entry name" value="HHH_6"/>
    <property type="match status" value="1"/>
</dbReference>
<evidence type="ECO:0000256" key="1">
    <source>
        <dbReference type="ARBA" id="ARBA00004496"/>
    </source>
</evidence>
<dbReference type="InterPro" id="IPR040982">
    <property type="entry name" value="DNA_pol3_finger"/>
</dbReference>
<keyword evidence="13" id="KW-1185">Reference proteome</keyword>
<dbReference type="InterPro" id="IPR016195">
    <property type="entry name" value="Pol/histidinol_Pase-like"/>
</dbReference>
<dbReference type="Gene3D" id="3.10.28.10">
    <property type="entry name" value="Homing endonucleases"/>
    <property type="match status" value="1"/>
</dbReference>
<dbReference type="InterPro" id="IPR027434">
    <property type="entry name" value="Homing_endonucl"/>
</dbReference>
<comment type="catalytic activity">
    <reaction evidence="10">
        <text>DNA(n) + a 2'-deoxyribonucleoside 5'-triphosphate = DNA(n+1) + diphosphate</text>
        <dbReference type="Rhea" id="RHEA:22508"/>
        <dbReference type="Rhea" id="RHEA-COMP:17339"/>
        <dbReference type="Rhea" id="RHEA-COMP:17340"/>
        <dbReference type="ChEBI" id="CHEBI:33019"/>
        <dbReference type="ChEBI" id="CHEBI:61560"/>
        <dbReference type="ChEBI" id="CHEBI:173112"/>
        <dbReference type="EC" id="2.7.7.7"/>
    </reaction>
</comment>
<dbReference type="EMBL" id="CP001230">
    <property type="protein sequence ID" value="ACO03499.1"/>
    <property type="molecule type" value="Genomic_DNA"/>
</dbReference>
<dbReference type="HOGENOM" id="CLU_001600_1_1_0"/>
<dbReference type="Gene3D" id="2.40.50.140">
    <property type="entry name" value="Nucleic acid-binding proteins"/>
    <property type="match status" value="1"/>
</dbReference>
<dbReference type="InterPro" id="IPR030934">
    <property type="entry name" value="Intein_C"/>
</dbReference>
<dbReference type="PROSITE" id="PS50819">
    <property type="entry name" value="INTEIN_ENDONUCLEASE"/>
    <property type="match status" value="1"/>
</dbReference>
<dbReference type="RefSeq" id="WP_012675738.1">
    <property type="nucleotide sequence ID" value="NC_012440.1"/>
</dbReference>
<evidence type="ECO:0000256" key="4">
    <source>
        <dbReference type="ARBA" id="ARBA00022679"/>
    </source>
</evidence>
<evidence type="ECO:0000256" key="9">
    <source>
        <dbReference type="ARBA" id="ARBA00023000"/>
    </source>
</evidence>
<dbReference type="GO" id="GO:0003887">
    <property type="term" value="F:DNA-directed DNA polymerase activity"/>
    <property type="evidence" value="ECO:0007669"/>
    <property type="project" value="UniProtKB-KW"/>
</dbReference>
<dbReference type="SUPFAM" id="SSF51294">
    <property type="entry name" value="Hedgehog/intein (Hint) domain"/>
    <property type="match status" value="1"/>
</dbReference>
<keyword evidence="4 12" id="KW-0808">Transferase</keyword>
<dbReference type="eggNOG" id="COG1372">
    <property type="taxonomic scope" value="Bacteria"/>
</dbReference>
<keyword evidence="8" id="KW-0239">DNA-directed DNA polymerase</keyword>
<dbReference type="Proteomes" id="UP000001366">
    <property type="component" value="Chromosome"/>
</dbReference>
<dbReference type="Pfam" id="PF01336">
    <property type="entry name" value="tRNA_anti-codon"/>
    <property type="match status" value="1"/>
</dbReference>
<dbReference type="SUPFAM" id="SSF55608">
    <property type="entry name" value="Homing endonucleases"/>
    <property type="match status" value="1"/>
</dbReference>
<dbReference type="InterPro" id="IPR029460">
    <property type="entry name" value="DNAPol_HHH"/>
</dbReference>
<dbReference type="CDD" id="cd12113">
    <property type="entry name" value="PHP_PolIIIA_DnaE3"/>
    <property type="match status" value="1"/>
</dbReference>